<accession>A0AAQ3TCW6</accession>
<dbReference type="Proteomes" id="UP001341281">
    <property type="component" value="Chromosome 04"/>
</dbReference>
<dbReference type="AlphaFoldDB" id="A0AAQ3TCW6"/>
<evidence type="ECO:0000313" key="2">
    <source>
        <dbReference type="EMBL" id="WVZ69712.1"/>
    </source>
</evidence>
<gene>
    <name evidence="2" type="ORF">U9M48_018457</name>
</gene>
<proteinExistence type="predicted"/>
<feature type="region of interest" description="Disordered" evidence="1">
    <location>
        <begin position="209"/>
        <end position="234"/>
    </location>
</feature>
<evidence type="ECO:0000256" key="1">
    <source>
        <dbReference type="SAM" id="MobiDB-lite"/>
    </source>
</evidence>
<feature type="region of interest" description="Disordered" evidence="1">
    <location>
        <begin position="1"/>
        <end position="21"/>
    </location>
</feature>
<dbReference type="EMBL" id="CP144748">
    <property type="protein sequence ID" value="WVZ69712.1"/>
    <property type="molecule type" value="Genomic_DNA"/>
</dbReference>
<protein>
    <submittedName>
        <fullName evidence="2">Uncharacterized protein</fullName>
    </submittedName>
</protein>
<feature type="compositionally biased region" description="Polar residues" evidence="1">
    <location>
        <begin position="60"/>
        <end position="70"/>
    </location>
</feature>
<reference evidence="2 3" key="1">
    <citation type="submission" date="2024-02" db="EMBL/GenBank/DDBJ databases">
        <title>High-quality chromosome-scale genome assembly of Pensacola bahiagrass (Paspalum notatum Flugge var. saurae).</title>
        <authorList>
            <person name="Vega J.M."/>
            <person name="Podio M."/>
            <person name="Orjuela J."/>
            <person name="Siena L.A."/>
            <person name="Pessino S.C."/>
            <person name="Combes M.C."/>
            <person name="Mariac C."/>
            <person name="Albertini E."/>
            <person name="Pupilli F."/>
            <person name="Ortiz J.P.A."/>
            <person name="Leblanc O."/>
        </authorList>
    </citation>
    <scope>NUCLEOTIDE SEQUENCE [LARGE SCALE GENOMIC DNA]</scope>
    <source>
        <strain evidence="2">R1</strain>
        <tissue evidence="2">Leaf</tissue>
    </source>
</reference>
<evidence type="ECO:0000313" key="3">
    <source>
        <dbReference type="Proteomes" id="UP001341281"/>
    </source>
</evidence>
<keyword evidence="3" id="KW-1185">Reference proteome</keyword>
<organism evidence="2 3">
    <name type="scientific">Paspalum notatum var. saurae</name>
    <dbReference type="NCBI Taxonomy" id="547442"/>
    <lineage>
        <taxon>Eukaryota</taxon>
        <taxon>Viridiplantae</taxon>
        <taxon>Streptophyta</taxon>
        <taxon>Embryophyta</taxon>
        <taxon>Tracheophyta</taxon>
        <taxon>Spermatophyta</taxon>
        <taxon>Magnoliopsida</taxon>
        <taxon>Liliopsida</taxon>
        <taxon>Poales</taxon>
        <taxon>Poaceae</taxon>
        <taxon>PACMAD clade</taxon>
        <taxon>Panicoideae</taxon>
        <taxon>Andropogonodae</taxon>
        <taxon>Paspaleae</taxon>
        <taxon>Paspalinae</taxon>
        <taxon>Paspalum</taxon>
    </lineage>
</organism>
<feature type="region of interest" description="Disordered" evidence="1">
    <location>
        <begin position="34"/>
        <end position="78"/>
    </location>
</feature>
<name>A0AAQ3TCW6_PASNO</name>
<sequence length="234" mass="24347">MHETASRPRMADATSTTSRGVTPRCWTACTSAYTSHASDDTPQPLPVLTTTGTHGRPKSATASQNTTRSTASERHSVSASMFPMAKTAACSLAYGKCPVAASARPTAFSTTHRTKRRLYTVNRPWSSRMTPSLERTDEARFAGGAGAFAFFPAGTSSAAATAAAVTAITTSAPSTTGSSSSSSRSRSQKWLLARLWDLPMAEGKILDEPRLNSCGSQTHWPAPGAASGGGTGGQ</sequence>
<feature type="compositionally biased region" description="Basic and acidic residues" evidence="1">
    <location>
        <begin position="1"/>
        <end position="10"/>
    </location>
</feature>